<dbReference type="Gene3D" id="3.80.10.10">
    <property type="entry name" value="Ribonuclease Inhibitor"/>
    <property type="match status" value="2"/>
</dbReference>
<dbReference type="Gene3D" id="3.40.50.300">
    <property type="entry name" value="P-loop containing nucleotide triphosphate hydrolases"/>
    <property type="match status" value="1"/>
</dbReference>
<dbReference type="Pfam" id="PF01582">
    <property type="entry name" value="TIR"/>
    <property type="match status" value="1"/>
</dbReference>
<dbReference type="RefSeq" id="XP_027336638.1">
    <property type="nucleotide sequence ID" value="XM_027480837.1"/>
</dbReference>
<dbReference type="InterPro" id="IPR042197">
    <property type="entry name" value="Apaf_helical"/>
</dbReference>
<dbReference type="InterPro" id="IPR058192">
    <property type="entry name" value="WHD_ROQ1-like"/>
</dbReference>
<dbReference type="GO" id="GO:0006952">
    <property type="term" value="P:defense response"/>
    <property type="evidence" value="ECO:0007669"/>
    <property type="project" value="UniProtKB-KW"/>
</dbReference>
<dbReference type="Pfam" id="PF00931">
    <property type="entry name" value="NB-ARC"/>
    <property type="match status" value="1"/>
</dbReference>
<keyword evidence="1" id="KW-0433">Leucine-rich repeat</keyword>
<dbReference type="InterPro" id="IPR000157">
    <property type="entry name" value="TIR_dom"/>
</dbReference>
<dbReference type="PANTHER" id="PTHR11017:SF562">
    <property type="entry name" value="ADP-RIBOSYL CYCLASE_CYCLIC ADP-RIBOSE HYDROLASE"/>
    <property type="match status" value="1"/>
</dbReference>
<reference evidence="7" key="2">
    <citation type="submission" date="2025-08" db="UniProtKB">
        <authorList>
            <consortium name="RefSeq"/>
        </authorList>
    </citation>
    <scope>IDENTIFICATION</scope>
    <source>
        <tissue evidence="7">Young leaves</tissue>
    </source>
</reference>
<dbReference type="InterPro" id="IPR003593">
    <property type="entry name" value="AAA+_ATPase"/>
</dbReference>
<dbReference type="Pfam" id="PF07725">
    <property type="entry name" value="LRR_3"/>
    <property type="match status" value="1"/>
</dbReference>
<dbReference type="SUPFAM" id="SSF46785">
    <property type="entry name" value="Winged helix' DNA-binding domain"/>
    <property type="match status" value="1"/>
</dbReference>
<gene>
    <name evidence="7" type="primary">LOC113850334</name>
</gene>
<dbReference type="OrthoDB" id="1434263at2759"/>
<dbReference type="SUPFAM" id="SSF52200">
    <property type="entry name" value="Toll/Interleukin receptor TIR domain"/>
    <property type="match status" value="1"/>
</dbReference>
<dbReference type="InterPro" id="IPR002182">
    <property type="entry name" value="NB-ARC"/>
</dbReference>
<dbReference type="KEGG" id="aprc:113850334"/>
<dbReference type="InterPro" id="IPR027417">
    <property type="entry name" value="P-loop_NTPase"/>
</dbReference>
<evidence type="ECO:0000256" key="4">
    <source>
        <dbReference type="ARBA" id="ARBA00023027"/>
    </source>
</evidence>
<reference evidence="6" key="1">
    <citation type="journal article" date="2019" name="Toxins">
        <title>Detection of Abrin-Like and Prepropulchellin-Like Toxin Genes and Transcripts Using Whole Genome Sequencing and Full-Length Transcript Sequencing of Abrus precatorius.</title>
        <authorList>
            <person name="Hovde B.T."/>
            <person name="Daligault H.E."/>
            <person name="Hanschen E.R."/>
            <person name="Kunde Y.A."/>
            <person name="Johnson M.B."/>
            <person name="Starkenburg S.R."/>
            <person name="Johnson S.L."/>
        </authorList>
    </citation>
    <scope>NUCLEOTIDE SEQUENCE [LARGE SCALE GENOMIC DNA]</scope>
</reference>
<dbReference type="InterPro" id="IPR011713">
    <property type="entry name" value="Leu-rich_rpt_3"/>
</dbReference>
<dbReference type="Proteomes" id="UP000694853">
    <property type="component" value="Unplaced"/>
</dbReference>
<dbReference type="Gene3D" id="1.10.8.430">
    <property type="entry name" value="Helical domain of apoptotic protease-activating factors"/>
    <property type="match status" value="1"/>
</dbReference>
<dbReference type="InterPro" id="IPR044974">
    <property type="entry name" value="Disease_R_plants"/>
</dbReference>
<dbReference type="GO" id="GO:0007165">
    <property type="term" value="P:signal transduction"/>
    <property type="evidence" value="ECO:0007669"/>
    <property type="project" value="InterPro"/>
</dbReference>
<accession>A0A8B8K0Y0</accession>
<keyword evidence="4" id="KW-0520">NAD</keyword>
<keyword evidence="2" id="KW-0677">Repeat</keyword>
<dbReference type="InterPro" id="IPR036390">
    <property type="entry name" value="WH_DNA-bd_sf"/>
</dbReference>
<evidence type="ECO:0000256" key="1">
    <source>
        <dbReference type="ARBA" id="ARBA00022614"/>
    </source>
</evidence>
<dbReference type="Gene3D" id="3.40.50.10140">
    <property type="entry name" value="Toll/interleukin-1 receptor homology (TIR) domain"/>
    <property type="match status" value="1"/>
</dbReference>
<evidence type="ECO:0000256" key="3">
    <source>
        <dbReference type="ARBA" id="ARBA00022821"/>
    </source>
</evidence>
<dbReference type="AlphaFoldDB" id="A0A8B8K0Y0"/>
<dbReference type="GO" id="GO:0043531">
    <property type="term" value="F:ADP binding"/>
    <property type="evidence" value="ECO:0007669"/>
    <property type="project" value="InterPro"/>
</dbReference>
<dbReference type="PROSITE" id="PS50104">
    <property type="entry name" value="TIR"/>
    <property type="match status" value="1"/>
</dbReference>
<dbReference type="PRINTS" id="PR00364">
    <property type="entry name" value="DISEASERSIST"/>
</dbReference>
<name>A0A8B8K0Y0_ABRPR</name>
<dbReference type="SUPFAM" id="SSF52058">
    <property type="entry name" value="L domain-like"/>
    <property type="match status" value="1"/>
</dbReference>
<evidence type="ECO:0000256" key="2">
    <source>
        <dbReference type="ARBA" id="ARBA00022737"/>
    </source>
</evidence>
<dbReference type="SMART" id="SM00382">
    <property type="entry name" value="AAA"/>
    <property type="match status" value="1"/>
</dbReference>
<dbReference type="PANTHER" id="PTHR11017">
    <property type="entry name" value="LEUCINE-RICH REPEAT-CONTAINING PROTEIN"/>
    <property type="match status" value="1"/>
</dbReference>
<dbReference type="GeneID" id="113850334"/>
<dbReference type="SUPFAM" id="SSF52540">
    <property type="entry name" value="P-loop containing nucleoside triphosphate hydrolases"/>
    <property type="match status" value="1"/>
</dbReference>
<dbReference type="Pfam" id="PF23282">
    <property type="entry name" value="WHD_ROQ1"/>
    <property type="match status" value="1"/>
</dbReference>
<protein>
    <submittedName>
        <fullName evidence="7">Disease resistance-like protein DSC1</fullName>
    </submittedName>
</protein>
<proteinExistence type="predicted"/>
<sequence length="1162" mass="133602">MSSSTKSYDVFISFRGEDTRANFTSNLHSALQIKSIRTYIDYELNRGDDVEEALPQAIQNSEISIVVFSENYASSKWCLKELVQIMNCRNCEGQVVIPVFYNIDPSHVRNQTGSFEKAFATHVQDLTSNEPSQIEDEVSKWKDALRKAANLSGWDSRTFMNDSQVIQNIVNDVLQKLYLKYPNELQGVIGIENYYDEIEPLLENFRRIGIWGMGGIGKTTTAKTIFSKHFPKYDSVCFLSNVREESQRLGLTYTRDKLLSELLKEPITTSNFSGSAFMRRRLSSKKVFIVLDDMASFRDLDYLYGELGDLGNGSTLIVTTRDKHLLKGRVDKICEVKKRNFEESLELFCLEAFKQSNPKKGYEHLSERAVKYAGGNPLALKVLGSHFHSRKIEFWECELSNFEKKKESCDEILEVLQVSYNALRNGEKEIFLDIAFFFKDEDADFVIKILNACGFNATSGIEILQDKALVTISTSNKVQMHDLLQELGLDIVRKEFSKDPGRRSRLRNIEEVRDVLKNNKGTDAVEGITLDLSANVDLQFTADTFNMMSKLRLLRLYVPLGKTRLANVEHPEVFDRCSDELRYLEWNGYPLKSLPQNFCAIFLVEIRMPHSNVEELWQGMQDLMNLEQIDLSECKKLVMLPDLSRASKLKTVVLSGCERLCVVHPSLLSVDTLKTLILDRCKKLKSLKSKNHFRFLEDLSVNYCSSLEEFSISSELIKQLDLSTTSVKILDSTIGRLSKLEKLNLEGLQLKNLPNELCCLISLHELRISKCGSVINKEMLHDLCDRLRLLNVLHLKECDKLFELPDNISELTFLHKVSLDGSSIERLPESIKHLPRLEILSLQNCRKLQFLPELPPLIKTLNVGNCKSLVTVSPTKHFSVHLIEKKCVSFENGMKLSEFSLCSIMEDALFVMKSVAFHDLLKRYNGFKANSKVEVCLPGNSVPRTFTYRTTESSITIGLANPDQFSHLVGLMYSIVLSPSPWMKHQVTFIRCQCYRADGTKVGNATTWQHKPIRKLNSDHVFLWYDCFHWYNIFQGHAKFLVSKTHVENLRFQFSVIPYRRASNDQISIKECGIHLIGSSRSEFYNCLYESDMTLESKIMCGLEFDIAHRFREVDWRLYCALRYNDFATDAEVKKEQESRRRAMLWATKKLNEKKAWYKDSH</sequence>
<evidence type="ECO:0000313" key="7">
    <source>
        <dbReference type="RefSeq" id="XP_027336638.1"/>
    </source>
</evidence>
<dbReference type="InterPro" id="IPR032675">
    <property type="entry name" value="LRR_dom_sf"/>
</dbReference>
<dbReference type="FunFam" id="3.40.50.10140:FF:000007">
    <property type="entry name" value="Disease resistance protein (TIR-NBS-LRR class)"/>
    <property type="match status" value="1"/>
</dbReference>
<dbReference type="SMART" id="SM00255">
    <property type="entry name" value="TIR"/>
    <property type="match status" value="1"/>
</dbReference>
<keyword evidence="6" id="KW-1185">Reference proteome</keyword>
<keyword evidence="3" id="KW-0611">Plant defense</keyword>
<feature type="domain" description="TIR" evidence="5">
    <location>
        <begin position="6"/>
        <end position="177"/>
    </location>
</feature>
<dbReference type="InterPro" id="IPR035897">
    <property type="entry name" value="Toll_tir_struct_dom_sf"/>
</dbReference>
<evidence type="ECO:0000313" key="6">
    <source>
        <dbReference type="Proteomes" id="UP000694853"/>
    </source>
</evidence>
<evidence type="ECO:0000259" key="5">
    <source>
        <dbReference type="PROSITE" id="PS50104"/>
    </source>
</evidence>
<organism evidence="6 7">
    <name type="scientific">Abrus precatorius</name>
    <name type="common">Indian licorice</name>
    <name type="synonym">Glycine abrus</name>
    <dbReference type="NCBI Taxonomy" id="3816"/>
    <lineage>
        <taxon>Eukaryota</taxon>
        <taxon>Viridiplantae</taxon>
        <taxon>Streptophyta</taxon>
        <taxon>Embryophyta</taxon>
        <taxon>Tracheophyta</taxon>
        <taxon>Spermatophyta</taxon>
        <taxon>Magnoliopsida</taxon>
        <taxon>eudicotyledons</taxon>
        <taxon>Gunneridae</taxon>
        <taxon>Pentapetalae</taxon>
        <taxon>rosids</taxon>
        <taxon>fabids</taxon>
        <taxon>Fabales</taxon>
        <taxon>Fabaceae</taxon>
        <taxon>Papilionoideae</taxon>
        <taxon>50 kb inversion clade</taxon>
        <taxon>NPAAA clade</taxon>
        <taxon>indigoferoid/millettioid clade</taxon>
        <taxon>Abreae</taxon>
        <taxon>Abrus</taxon>
    </lineage>
</organism>